<dbReference type="InterPro" id="IPR005196">
    <property type="entry name" value="Glyco_hydro_65_N"/>
</dbReference>
<dbReference type="InterPro" id="IPR008928">
    <property type="entry name" value="6-hairpin_glycosidase_sf"/>
</dbReference>
<keyword evidence="9" id="KW-1185">Reference proteome</keyword>
<dbReference type="InterPro" id="IPR037018">
    <property type="entry name" value="GH65_N"/>
</dbReference>
<comment type="catalytic activity">
    <reaction evidence="1">
        <text>alpha,alpha-trehalose + H2O = alpha-D-glucose + beta-D-glucose</text>
        <dbReference type="Rhea" id="RHEA:32675"/>
        <dbReference type="ChEBI" id="CHEBI:15377"/>
        <dbReference type="ChEBI" id="CHEBI:15903"/>
        <dbReference type="ChEBI" id="CHEBI:16551"/>
        <dbReference type="ChEBI" id="CHEBI:17925"/>
        <dbReference type="EC" id="3.2.1.28"/>
    </reaction>
</comment>
<evidence type="ECO:0000256" key="5">
    <source>
        <dbReference type="SAM" id="SignalP"/>
    </source>
</evidence>
<protein>
    <recommendedName>
        <fullName evidence="3">alpha,alpha-trehalase</fullName>
        <ecNumber evidence="3">3.2.1.28</ecNumber>
    </recommendedName>
</protein>
<organism evidence="8 9">
    <name type="scientific">Phialocephala subalpina</name>
    <dbReference type="NCBI Taxonomy" id="576137"/>
    <lineage>
        <taxon>Eukaryota</taxon>
        <taxon>Fungi</taxon>
        <taxon>Dikarya</taxon>
        <taxon>Ascomycota</taxon>
        <taxon>Pezizomycotina</taxon>
        <taxon>Leotiomycetes</taxon>
        <taxon>Helotiales</taxon>
        <taxon>Mollisiaceae</taxon>
        <taxon>Phialocephala</taxon>
        <taxon>Phialocephala fortinii species complex</taxon>
    </lineage>
</organism>
<evidence type="ECO:0000256" key="4">
    <source>
        <dbReference type="SAM" id="MobiDB-lite"/>
    </source>
</evidence>
<dbReference type="PANTHER" id="PTHR11051:SF8">
    <property type="entry name" value="PROTEIN-GLUCOSYLGALACTOSYLHYDROXYLYSINE GLUCOSIDASE"/>
    <property type="match status" value="1"/>
</dbReference>
<evidence type="ECO:0000256" key="3">
    <source>
        <dbReference type="ARBA" id="ARBA00012757"/>
    </source>
</evidence>
<feature type="signal peptide" evidence="5">
    <location>
        <begin position="1"/>
        <end position="36"/>
    </location>
</feature>
<dbReference type="STRING" id="576137.A0A1L7X7M1"/>
<dbReference type="Gene3D" id="1.50.10.10">
    <property type="match status" value="1"/>
</dbReference>
<dbReference type="InterPro" id="IPR012341">
    <property type="entry name" value="6hp_glycosidase-like_sf"/>
</dbReference>
<evidence type="ECO:0000313" key="9">
    <source>
        <dbReference type="Proteomes" id="UP000184330"/>
    </source>
</evidence>
<dbReference type="SUPFAM" id="SSF74650">
    <property type="entry name" value="Galactose mutarotase-like"/>
    <property type="match status" value="1"/>
</dbReference>
<dbReference type="Pfam" id="PF03632">
    <property type="entry name" value="Glyco_hydro_65m"/>
    <property type="match status" value="1"/>
</dbReference>
<keyword evidence="5" id="KW-0732">Signal</keyword>
<dbReference type="EC" id="3.2.1.28" evidence="3"/>
<evidence type="ECO:0000256" key="2">
    <source>
        <dbReference type="ARBA" id="ARBA00006768"/>
    </source>
</evidence>
<dbReference type="GO" id="GO:0004555">
    <property type="term" value="F:alpha,alpha-trehalase activity"/>
    <property type="evidence" value="ECO:0007669"/>
    <property type="project" value="UniProtKB-EC"/>
</dbReference>
<dbReference type="InterPro" id="IPR005195">
    <property type="entry name" value="Glyco_hydro_65_M"/>
</dbReference>
<feature type="domain" description="Glycoside hydrolase family 65 central catalytic" evidence="6">
    <location>
        <begin position="465"/>
        <end position="678"/>
    </location>
</feature>
<accession>A0A1L7X7M1</accession>
<dbReference type="AlphaFoldDB" id="A0A1L7X7M1"/>
<dbReference type="Gene3D" id="2.70.98.40">
    <property type="entry name" value="Glycoside hydrolase, family 65, N-terminal domain"/>
    <property type="match status" value="1"/>
</dbReference>
<feature type="domain" description="Glycoside hydrolase family 65 N-terminal" evidence="7">
    <location>
        <begin position="117"/>
        <end position="379"/>
    </location>
</feature>
<sequence>MELQRRFHRLFGPLDTHLLLFWPVILALFIITGSQARPIPGLQNLEPTLNHGPQARGPLPRGEEVNPVKSKFKTIPDPGMGYPETNVQAEGNKTYSWNDERWSMTETAFNPSMFYSRVPLANGYFGSSVAAVGPFFERDVNQTNRNGNTPIEGWPLDNVRQTFTTLSGFYDCQDRTPRTNFEELAERGCESVISGLPHPMGLYLTVGNTTLNSTVDPMTISNFEQTLSYRDGTVTWSYTWSPNNTNVTFEIDIVSIASRDNRNVAATYMYVTPHGGDQTAKIADFIDGRGGVRSQLGTKDVDIGARSSWVSVHPDGKPDVTAWLVSTIDVSNGYTDEDSGRPVLGTDINDAMSIGQEYDVHLKEGETATFFKYVGASSTDGYPTNAEEVARNASQTAFENGFNHLLDKHTNAWNLLMQEHSVASFRDPMGILPNDSVTQMLQIQEIASRYYLLSNLQMDDGTGLNVNGVAVGGLTSDTYGGMVFWDQEFWIWPAIALTNPDMAMQIIKYRDKMFAAAKANAQEPYVQAKYAFGNESSLYPWTSGRFGNATGTGPVLDYEYHLNADIAIVAINQYYITGNEAEFRANRWDRVKSVVHTFMGLVVKDGDKYSTRNMTEPDEYANHKNNGAFTNAAFAQLTNMVIGLQKQFGEPVNVTWAEVASNINIPRAESGITLEYEGMGNTGPIKQADVSLLTYPLNLADMSLKQMKEDLAYYGQRVTPDGPAMNAAISSIATNRVAASGCGASLHYSQATAPFVRAPWYQMSEQANDDMNENGGVAPSFPFLTGHGGAAQIPLYGFLGLSLNSKTLRIRPSLPLPFHNLRLPDFYFQGSRFRAAMNNTHTNITRLPNSGAHGLVEVYSGHSMPIVVERRSADKSELEMTNHTLSMNETLTVPNDMYWKDATTEGNILQCHPSATTAANVVGLYPGALNDGDTTTKFQAGHQNRTRVIIESSEVAPQRLEKFKIDWADRPAMNYTLTFSNSTNPEPKQLTINQTTFSNEVFPNKLYGIDVSDTILVPYEGNTTEWKFDKDQEAWSGNYTILEFEGCRECGDDQGATVAELEVISFSYNSNVQEQDTMKALEDQTAESRQGSDILEKAHEGLPHSTTPILPLQKAARRLRYENETN</sequence>
<comment type="similarity">
    <text evidence="2">Belongs to the glycosyl hydrolase 65 family.</text>
</comment>
<dbReference type="PANTHER" id="PTHR11051">
    <property type="entry name" value="GLYCOSYL HYDROLASE-RELATED"/>
    <property type="match status" value="1"/>
</dbReference>
<dbReference type="EMBL" id="FJOG01000017">
    <property type="protein sequence ID" value="CZR60997.1"/>
    <property type="molecule type" value="Genomic_DNA"/>
</dbReference>
<feature type="chain" id="PRO_5013335705" description="alpha,alpha-trehalase" evidence="5">
    <location>
        <begin position="37"/>
        <end position="1126"/>
    </location>
</feature>
<feature type="region of interest" description="Disordered" evidence="4">
    <location>
        <begin position="42"/>
        <end position="65"/>
    </location>
</feature>
<name>A0A1L7X7M1_9HELO</name>
<dbReference type="GO" id="GO:0009277">
    <property type="term" value="C:fungal-type cell wall"/>
    <property type="evidence" value="ECO:0007669"/>
    <property type="project" value="TreeGrafter"/>
</dbReference>
<dbReference type="Pfam" id="PF03636">
    <property type="entry name" value="Glyco_hydro_65N"/>
    <property type="match status" value="1"/>
</dbReference>
<evidence type="ECO:0000256" key="1">
    <source>
        <dbReference type="ARBA" id="ARBA00001576"/>
    </source>
</evidence>
<dbReference type="InterPro" id="IPR011013">
    <property type="entry name" value="Gal_mutarotase_sf_dom"/>
</dbReference>
<evidence type="ECO:0000313" key="8">
    <source>
        <dbReference type="EMBL" id="CZR60997.1"/>
    </source>
</evidence>
<dbReference type="SUPFAM" id="SSF48208">
    <property type="entry name" value="Six-hairpin glycosidases"/>
    <property type="match status" value="1"/>
</dbReference>
<dbReference type="OrthoDB" id="200349at2759"/>
<dbReference type="GO" id="GO:0030246">
    <property type="term" value="F:carbohydrate binding"/>
    <property type="evidence" value="ECO:0007669"/>
    <property type="project" value="InterPro"/>
</dbReference>
<proteinExistence type="inferred from homology"/>
<dbReference type="GO" id="GO:0005993">
    <property type="term" value="P:trehalose catabolic process"/>
    <property type="evidence" value="ECO:0007669"/>
    <property type="project" value="TreeGrafter"/>
</dbReference>
<dbReference type="Proteomes" id="UP000184330">
    <property type="component" value="Unassembled WGS sequence"/>
</dbReference>
<gene>
    <name evidence="8" type="ORF">PAC_10893</name>
</gene>
<reference evidence="8 9" key="1">
    <citation type="submission" date="2016-03" db="EMBL/GenBank/DDBJ databases">
        <authorList>
            <person name="Ploux O."/>
        </authorList>
    </citation>
    <scope>NUCLEOTIDE SEQUENCE [LARGE SCALE GENOMIC DNA]</scope>
    <source>
        <strain evidence="8 9">UAMH 11012</strain>
    </source>
</reference>
<evidence type="ECO:0000259" key="6">
    <source>
        <dbReference type="Pfam" id="PF03632"/>
    </source>
</evidence>
<evidence type="ECO:0000259" key="7">
    <source>
        <dbReference type="Pfam" id="PF03636"/>
    </source>
</evidence>